<dbReference type="RefSeq" id="WP_102160171.1">
    <property type="nucleotide sequence ID" value="NZ_JALXPL010000032.1"/>
</dbReference>
<dbReference type="EMBL" id="PNFZ01000001">
    <property type="protein sequence ID" value="PMB99273.1"/>
    <property type="molecule type" value="Genomic_DNA"/>
</dbReference>
<accession>A0A2N6PKR5</accession>
<gene>
    <name evidence="1" type="ORF">CJ198_01695</name>
</gene>
<sequence length="267" mass="27546">MSAHPRTELDATLPSLLFALTASAWLAGRASPDDCAEAYLTSGHPVPLLMADDALDPAAEVPAGMLLSLPRLWAAGIDRIRCVLIHPSLPITVPKVDRAHRRLLAGAQSVAVAEAGGQARALIVIDAEAAMRFIPCAPVRSAGLGAVSAAEASRELRQATMEALATVEALPEVPAGIGDWQWRDWQAELTGPPAAAEAVAAFVPDPADAQQLITALEIHEAMRSVLVPAAVQPAQLGAALARVHAAAVEVVTAVTAEAPAPRQGSAP</sequence>
<protein>
    <submittedName>
        <fullName evidence="1">Uncharacterized protein</fullName>
    </submittedName>
</protein>
<comment type="caution">
    <text evidence="1">The sequence shown here is derived from an EMBL/GenBank/DDBJ whole genome shotgun (WGS) entry which is preliminary data.</text>
</comment>
<dbReference type="OrthoDB" id="4807774at2"/>
<dbReference type="Proteomes" id="UP000235703">
    <property type="component" value="Unassembled WGS sequence"/>
</dbReference>
<proteinExistence type="predicted"/>
<organism evidence="1 2">
    <name type="scientific">Brevibacterium luteolum</name>
    <dbReference type="NCBI Taxonomy" id="199591"/>
    <lineage>
        <taxon>Bacteria</taxon>
        <taxon>Bacillati</taxon>
        <taxon>Actinomycetota</taxon>
        <taxon>Actinomycetes</taxon>
        <taxon>Micrococcales</taxon>
        <taxon>Brevibacteriaceae</taxon>
        <taxon>Brevibacterium</taxon>
    </lineage>
</organism>
<reference evidence="1 2" key="1">
    <citation type="submission" date="2017-09" db="EMBL/GenBank/DDBJ databases">
        <title>Bacterial strain isolated from the female urinary microbiota.</title>
        <authorList>
            <person name="Thomas-White K."/>
            <person name="Kumar N."/>
            <person name="Forster S."/>
            <person name="Putonti C."/>
            <person name="Lawley T."/>
            <person name="Wolfe A.J."/>
        </authorList>
    </citation>
    <scope>NUCLEOTIDE SEQUENCE [LARGE SCALE GENOMIC DNA]</scope>
    <source>
        <strain evidence="1 2">UMB0680</strain>
    </source>
</reference>
<dbReference type="AlphaFoldDB" id="A0A2N6PKR5"/>
<evidence type="ECO:0000313" key="1">
    <source>
        <dbReference type="EMBL" id="PMB99273.1"/>
    </source>
</evidence>
<keyword evidence="2" id="KW-1185">Reference proteome</keyword>
<name>A0A2N6PKR5_9MICO</name>
<evidence type="ECO:0000313" key="2">
    <source>
        <dbReference type="Proteomes" id="UP000235703"/>
    </source>
</evidence>